<dbReference type="GO" id="GO:0033969">
    <property type="term" value="F:gamma-glutamyl-gamma-aminobutyrate hydrolase activity"/>
    <property type="evidence" value="ECO:0007669"/>
    <property type="project" value="TreeGrafter"/>
</dbReference>
<dbReference type="CDD" id="cd01745">
    <property type="entry name" value="GATase1_2"/>
    <property type="match status" value="1"/>
</dbReference>
<organism evidence="1 2">
    <name type="scientific">Candidatus Avoscillospira avicola</name>
    <dbReference type="NCBI Taxonomy" id="2840706"/>
    <lineage>
        <taxon>Bacteria</taxon>
        <taxon>Bacillati</taxon>
        <taxon>Bacillota</taxon>
        <taxon>Clostridia</taxon>
        <taxon>Eubacteriales</taxon>
        <taxon>Oscillospiraceae</taxon>
        <taxon>Oscillospiraceae incertae sedis</taxon>
        <taxon>Candidatus Avoscillospira</taxon>
    </lineage>
</organism>
<sequence length="235" mass="25730">MKKPLIAINPLVDEARESYWMLPGYFRGILQAGGIPVMLPSLSENTDLEALADTFDGFLFPGGQDVAPELYGAAVLPRCGPRCPERDEMEAAFLPLVRRRGKAALGICRGLQFFNVALGGALYQDLPTEHPSNLIHSQDRPYDAPSHAVQLLPGTPLQQLAGRDSAQVNSCHHQGIKALAPPLRPMAVAEDGLIEAVYDPDARFFWAVQWHPEFSQAVDPLSQAIFEAFVRSCRG</sequence>
<dbReference type="GO" id="GO:0005829">
    <property type="term" value="C:cytosol"/>
    <property type="evidence" value="ECO:0007669"/>
    <property type="project" value="TreeGrafter"/>
</dbReference>
<reference evidence="1" key="1">
    <citation type="submission" date="2020-10" db="EMBL/GenBank/DDBJ databases">
        <authorList>
            <person name="Gilroy R."/>
        </authorList>
    </citation>
    <scope>NUCLEOTIDE SEQUENCE</scope>
    <source>
        <strain evidence="1">ChiBcec15-4380</strain>
    </source>
</reference>
<comment type="caution">
    <text evidence="1">The sequence shown here is derived from an EMBL/GenBank/DDBJ whole genome shotgun (WGS) entry which is preliminary data.</text>
</comment>
<dbReference type="PANTHER" id="PTHR43235:SF1">
    <property type="entry name" value="GLUTAMINE AMIDOTRANSFERASE PB2B2.05-RELATED"/>
    <property type="match status" value="1"/>
</dbReference>
<dbReference type="InterPro" id="IPR044668">
    <property type="entry name" value="PuuD-like"/>
</dbReference>
<dbReference type="SUPFAM" id="SSF52317">
    <property type="entry name" value="Class I glutamine amidotransferase-like"/>
    <property type="match status" value="1"/>
</dbReference>
<evidence type="ECO:0000313" key="2">
    <source>
        <dbReference type="Proteomes" id="UP000824239"/>
    </source>
</evidence>
<dbReference type="Pfam" id="PF07722">
    <property type="entry name" value="Peptidase_C26"/>
    <property type="match status" value="1"/>
</dbReference>
<gene>
    <name evidence="1" type="ORF">IAA53_04785</name>
</gene>
<name>A0A9D1DH99_9FIRM</name>
<accession>A0A9D1DH99</accession>
<dbReference type="PANTHER" id="PTHR43235">
    <property type="entry name" value="GLUTAMINE AMIDOTRANSFERASE PB2B2.05-RELATED"/>
    <property type="match status" value="1"/>
</dbReference>
<evidence type="ECO:0000313" key="1">
    <source>
        <dbReference type="EMBL" id="HIR50591.1"/>
    </source>
</evidence>
<dbReference type="GO" id="GO:0006598">
    <property type="term" value="P:polyamine catabolic process"/>
    <property type="evidence" value="ECO:0007669"/>
    <property type="project" value="TreeGrafter"/>
</dbReference>
<reference evidence="1" key="2">
    <citation type="journal article" date="2021" name="PeerJ">
        <title>Extensive microbial diversity within the chicken gut microbiome revealed by metagenomics and culture.</title>
        <authorList>
            <person name="Gilroy R."/>
            <person name="Ravi A."/>
            <person name="Getino M."/>
            <person name="Pursley I."/>
            <person name="Horton D.L."/>
            <person name="Alikhan N.F."/>
            <person name="Baker D."/>
            <person name="Gharbi K."/>
            <person name="Hall N."/>
            <person name="Watson M."/>
            <person name="Adriaenssens E.M."/>
            <person name="Foster-Nyarko E."/>
            <person name="Jarju S."/>
            <person name="Secka A."/>
            <person name="Antonio M."/>
            <person name="Oren A."/>
            <person name="Chaudhuri R.R."/>
            <person name="La Ragione R."/>
            <person name="Hildebrand F."/>
            <person name="Pallen M.J."/>
        </authorList>
    </citation>
    <scope>NUCLEOTIDE SEQUENCE</scope>
    <source>
        <strain evidence="1">ChiBcec15-4380</strain>
    </source>
</reference>
<protein>
    <submittedName>
        <fullName evidence="1">Gamma-glutamyl-gamma-aminobutyrate hydrolase family protein</fullName>
    </submittedName>
</protein>
<dbReference type="EMBL" id="DVHE01000040">
    <property type="protein sequence ID" value="HIR50591.1"/>
    <property type="molecule type" value="Genomic_DNA"/>
</dbReference>
<dbReference type="AlphaFoldDB" id="A0A9D1DH99"/>
<dbReference type="PROSITE" id="PS51273">
    <property type="entry name" value="GATASE_TYPE_1"/>
    <property type="match status" value="1"/>
</dbReference>
<dbReference type="Proteomes" id="UP000824239">
    <property type="component" value="Unassembled WGS sequence"/>
</dbReference>
<proteinExistence type="predicted"/>
<keyword evidence="1" id="KW-0378">Hydrolase</keyword>
<dbReference type="Gene3D" id="3.40.50.880">
    <property type="match status" value="1"/>
</dbReference>
<dbReference type="InterPro" id="IPR029062">
    <property type="entry name" value="Class_I_gatase-like"/>
</dbReference>
<dbReference type="InterPro" id="IPR011697">
    <property type="entry name" value="Peptidase_C26"/>
</dbReference>